<accession>A0CVY8</accession>
<dbReference type="InterPro" id="IPR010979">
    <property type="entry name" value="Ribosomal_uS13-like_H2TH"/>
</dbReference>
<evidence type="ECO:0000313" key="6">
    <source>
        <dbReference type="EMBL" id="CAK74955.1"/>
    </source>
</evidence>
<sequence length="150" mass="17383">MSLVLEKADSFRHIIRILNTNVDGKQRLAYGIRSIKGIGRRFAIQICKVLRLDLTKRAGELTDDEAHKITEVIKSPRSLQHFQDEISRDGKNYQVTTNELETKLREDLERMKKIKCNRGLRHHWGLRVRGQHTKTTGRGGQTLGVERKKK</sequence>
<dbReference type="InterPro" id="IPR001892">
    <property type="entry name" value="Ribosomal_uS13"/>
</dbReference>
<proteinExistence type="inferred from homology"/>
<dbReference type="Gene3D" id="1.10.8.50">
    <property type="match status" value="1"/>
</dbReference>
<dbReference type="GO" id="GO:0006412">
    <property type="term" value="P:translation"/>
    <property type="evidence" value="ECO:0007669"/>
    <property type="project" value="InterPro"/>
</dbReference>
<dbReference type="HOGENOM" id="CLU_103849_0_1_1"/>
<dbReference type="HAMAP" id="MF_01315">
    <property type="entry name" value="Ribosomal_uS13"/>
    <property type="match status" value="1"/>
</dbReference>
<feature type="region of interest" description="Disordered" evidence="5">
    <location>
        <begin position="131"/>
        <end position="150"/>
    </location>
</feature>
<dbReference type="Proteomes" id="UP000000600">
    <property type="component" value="Unassembled WGS sequence"/>
</dbReference>
<dbReference type="PIRSF" id="PIRSF002134">
    <property type="entry name" value="Ribosomal_S13"/>
    <property type="match status" value="1"/>
</dbReference>
<evidence type="ECO:0000256" key="3">
    <source>
        <dbReference type="ARBA" id="ARBA00023274"/>
    </source>
</evidence>
<dbReference type="RefSeq" id="XP_001442352.1">
    <property type="nucleotide sequence ID" value="XM_001442315.2"/>
</dbReference>
<dbReference type="GO" id="GO:0003735">
    <property type="term" value="F:structural constituent of ribosome"/>
    <property type="evidence" value="ECO:0007669"/>
    <property type="project" value="InterPro"/>
</dbReference>
<dbReference type="InterPro" id="IPR027437">
    <property type="entry name" value="Rbsml_uS13_C"/>
</dbReference>
<name>A0CVY8_PARTE</name>
<comment type="similarity">
    <text evidence="1 4">Belongs to the universal ribosomal protein uS13 family.</text>
</comment>
<evidence type="ECO:0000256" key="4">
    <source>
        <dbReference type="RuleBase" id="RU003830"/>
    </source>
</evidence>
<keyword evidence="2 4" id="KW-0689">Ribosomal protein</keyword>
<dbReference type="Gene3D" id="4.10.910.10">
    <property type="entry name" value="30s ribosomal protein s13, domain 2"/>
    <property type="match status" value="1"/>
</dbReference>
<dbReference type="FunFam" id="4.10.910.10:FF:000002">
    <property type="entry name" value="40S ribosomal protein S18"/>
    <property type="match status" value="1"/>
</dbReference>
<dbReference type="SUPFAM" id="SSF46946">
    <property type="entry name" value="S13-like H2TH domain"/>
    <property type="match status" value="1"/>
</dbReference>
<dbReference type="Pfam" id="PF00416">
    <property type="entry name" value="Ribosomal_S13"/>
    <property type="match status" value="1"/>
</dbReference>
<organism evidence="6 7">
    <name type="scientific">Paramecium tetraurelia</name>
    <dbReference type="NCBI Taxonomy" id="5888"/>
    <lineage>
        <taxon>Eukaryota</taxon>
        <taxon>Sar</taxon>
        <taxon>Alveolata</taxon>
        <taxon>Ciliophora</taxon>
        <taxon>Intramacronucleata</taxon>
        <taxon>Oligohymenophorea</taxon>
        <taxon>Peniculida</taxon>
        <taxon>Parameciidae</taxon>
        <taxon>Paramecium</taxon>
    </lineage>
</organism>
<protein>
    <recommendedName>
        <fullName evidence="8">40S ribosomal protein S18</fullName>
    </recommendedName>
</protein>
<dbReference type="eggNOG" id="KOG3311">
    <property type="taxonomic scope" value="Eukaryota"/>
</dbReference>
<dbReference type="PROSITE" id="PS00646">
    <property type="entry name" value="RIBOSOMAL_S13_1"/>
    <property type="match status" value="1"/>
</dbReference>
<dbReference type="KEGG" id="ptm:GSPATT00001157001"/>
<reference evidence="6 7" key="1">
    <citation type="journal article" date="2006" name="Nature">
        <title>Global trends of whole-genome duplications revealed by the ciliate Paramecium tetraurelia.</title>
        <authorList>
            <consortium name="Genoscope"/>
            <person name="Aury J.-M."/>
            <person name="Jaillon O."/>
            <person name="Duret L."/>
            <person name="Noel B."/>
            <person name="Jubin C."/>
            <person name="Porcel B.M."/>
            <person name="Segurens B."/>
            <person name="Daubin V."/>
            <person name="Anthouard V."/>
            <person name="Aiach N."/>
            <person name="Arnaiz O."/>
            <person name="Billaut A."/>
            <person name="Beisson J."/>
            <person name="Blanc I."/>
            <person name="Bouhouche K."/>
            <person name="Camara F."/>
            <person name="Duharcourt S."/>
            <person name="Guigo R."/>
            <person name="Gogendeau D."/>
            <person name="Katinka M."/>
            <person name="Keller A.-M."/>
            <person name="Kissmehl R."/>
            <person name="Klotz C."/>
            <person name="Koll F."/>
            <person name="Le Moue A."/>
            <person name="Lepere C."/>
            <person name="Malinsky S."/>
            <person name="Nowacki M."/>
            <person name="Nowak J.K."/>
            <person name="Plattner H."/>
            <person name="Poulain J."/>
            <person name="Ruiz F."/>
            <person name="Serrano V."/>
            <person name="Zagulski M."/>
            <person name="Dessen P."/>
            <person name="Betermier M."/>
            <person name="Weissenbach J."/>
            <person name="Scarpelli C."/>
            <person name="Schachter V."/>
            <person name="Sperling L."/>
            <person name="Meyer E."/>
            <person name="Cohen J."/>
            <person name="Wincker P."/>
        </authorList>
    </citation>
    <scope>NUCLEOTIDE SEQUENCE [LARGE SCALE GENOMIC DNA]</scope>
    <source>
        <strain evidence="6 7">Stock d4-2</strain>
    </source>
</reference>
<evidence type="ECO:0000313" key="7">
    <source>
        <dbReference type="Proteomes" id="UP000000600"/>
    </source>
</evidence>
<evidence type="ECO:0008006" key="8">
    <source>
        <dbReference type="Google" id="ProtNLM"/>
    </source>
</evidence>
<dbReference type="OrthoDB" id="290821at2759"/>
<dbReference type="GO" id="GO:0005829">
    <property type="term" value="C:cytosol"/>
    <property type="evidence" value="ECO:0000318"/>
    <property type="project" value="GO_Central"/>
</dbReference>
<dbReference type="FunCoup" id="A0CVY8">
    <property type="interactions" value="976"/>
</dbReference>
<keyword evidence="3 4" id="KW-0687">Ribonucleoprotein</keyword>
<dbReference type="PROSITE" id="PS50159">
    <property type="entry name" value="RIBOSOMAL_S13_2"/>
    <property type="match status" value="1"/>
</dbReference>
<dbReference type="PANTHER" id="PTHR10871:SF3">
    <property type="entry name" value="SMALL RIBOSOMAL SUBUNIT PROTEIN US13"/>
    <property type="match status" value="1"/>
</dbReference>
<dbReference type="FunFam" id="1.10.8.50:FF:000001">
    <property type="entry name" value="30S ribosomal protein S13"/>
    <property type="match status" value="1"/>
</dbReference>
<keyword evidence="7" id="KW-1185">Reference proteome</keyword>
<dbReference type="PANTHER" id="PTHR10871">
    <property type="entry name" value="30S RIBOSOMAL PROTEIN S13/40S RIBOSOMAL PROTEIN S18"/>
    <property type="match status" value="1"/>
</dbReference>
<dbReference type="OMA" id="RISIKFR"/>
<dbReference type="AlphaFoldDB" id="A0CVY8"/>
<dbReference type="STRING" id="5888.A0CVY8"/>
<dbReference type="GO" id="GO:0015935">
    <property type="term" value="C:small ribosomal subunit"/>
    <property type="evidence" value="ECO:0000318"/>
    <property type="project" value="GO_Central"/>
</dbReference>
<dbReference type="GO" id="GO:0003723">
    <property type="term" value="F:RNA binding"/>
    <property type="evidence" value="ECO:0007669"/>
    <property type="project" value="InterPro"/>
</dbReference>
<dbReference type="InterPro" id="IPR018269">
    <property type="entry name" value="Ribosomal_uS13_CS"/>
</dbReference>
<dbReference type="InParanoid" id="A0CVY8"/>
<gene>
    <name evidence="6" type="ORF">GSPATT00001157001</name>
</gene>
<evidence type="ECO:0000256" key="1">
    <source>
        <dbReference type="ARBA" id="ARBA00008080"/>
    </source>
</evidence>
<dbReference type="GeneID" id="5028137"/>
<evidence type="ECO:0000256" key="2">
    <source>
        <dbReference type="ARBA" id="ARBA00022980"/>
    </source>
</evidence>
<evidence type="ECO:0000256" key="5">
    <source>
        <dbReference type="SAM" id="MobiDB-lite"/>
    </source>
</evidence>
<dbReference type="EMBL" id="CT868207">
    <property type="protein sequence ID" value="CAK74955.1"/>
    <property type="molecule type" value="Genomic_DNA"/>
</dbReference>